<dbReference type="EMBL" id="JAUIRO010000004">
    <property type="protein sequence ID" value="KAK0718532.1"/>
    <property type="molecule type" value="Genomic_DNA"/>
</dbReference>
<dbReference type="GeneID" id="85329925"/>
<comment type="caution">
    <text evidence="2">The sequence shown here is derived from an EMBL/GenBank/DDBJ whole genome shotgun (WGS) entry which is preliminary data.</text>
</comment>
<keyword evidence="3" id="KW-1185">Reference proteome</keyword>
<evidence type="ECO:0000256" key="1">
    <source>
        <dbReference type="SAM" id="MobiDB-lite"/>
    </source>
</evidence>
<organism evidence="2 3">
    <name type="scientific">Lasiosphaeria miniovina</name>
    <dbReference type="NCBI Taxonomy" id="1954250"/>
    <lineage>
        <taxon>Eukaryota</taxon>
        <taxon>Fungi</taxon>
        <taxon>Dikarya</taxon>
        <taxon>Ascomycota</taxon>
        <taxon>Pezizomycotina</taxon>
        <taxon>Sordariomycetes</taxon>
        <taxon>Sordariomycetidae</taxon>
        <taxon>Sordariales</taxon>
        <taxon>Lasiosphaeriaceae</taxon>
        <taxon>Lasiosphaeria</taxon>
    </lineage>
</organism>
<feature type="compositionally biased region" description="Basic and acidic residues" evidence="1">
    <location>
        <begin position="121"/>
        <end position="133"/>
    </location>
</feature>
<proteinExistence type="predicted"/>
<feature type="region of interest" description="Disordered" evidence="1">
    <location>
        <begin position="341"/>
        <end position="409"/>
    </location>
</feature>
<accession>A0AA40AME6</accession>
<feature type="compositionally biased region" description="Polar residues" evidence="1">
    <location>
        <begin position="433"/>
        <end position="451"/>
    </location>
</feature>
<feature type="compositionally biased region" description="Low complexity" evidence="1">
    <location>
        <begin position="498"/>
        <end position="521"/>
    </location>
</feature>
<feature type="compositionally biased region" description="Polar residues" evidence="1">
    <location>
        <begin position="477"/>
        <end position="488"/>
    </location>
</feature>
<gene>
    <name evidence="2" type="ORF">B0T26DRAFT_778724</name>
</gene>
<reference evidence="2" key="1">
    <citation type="submission" date="2023-06" db="EMBL/GenBank/DDBJ databases">
        <title>Genome-scale phylogeny and comparative genomics of the fungal order Sordariales.</title>
        <authorList>
            <consortium name="Lawrence Berkeley National Laboratory"/>
            <person name="Hensen N."/>
            <person name="Bonometti L."/>
            <person name="Westerberg I."/>
            <person name="Brannstrom I.O."/>
            <person name="Guillou S."/>
            <person name="Cros-Aarteil S."/>
            <person name="Calhoun S."/>
            <person name="Haridas S."/>
            <person name="Kuo A."/>
            <person name="Mondo S."/>
            <person name="Pangilinan J."/>
            <person name="Riley R."/>
            <person name="LaButti K."/>
            <person name="Andreopoulos B."/>
            <person name="Lipzen A."/>
            <person name="Chen C."/>
            <person name="Yanf M."/>
            <person name="Daum C."/>
            <person name="Ng V."/>
            <person name="Clum A."/>
            <person name="Steindorff A."/>
            <person name="Ohm R."/>
            <person name="Martin F."/>
            <person name="Silar P."/>
            <person name="Natvig D."/>
            <person name="Lalanne C."/>
            <person name="Gautier V."/>
            <person name="Ament-velasquez S.L."/>
            <person name="Kruys A."/>
            <person name="Hutchinson M.I."/>
            <person name="Powell A.J."/>
            <person name="Barry K."/>
            <person name="Miller A.N."/>
            <person name="Grigoriev I.V."/>
            <person name="Debuchy R."/>
            <person name="Gladieux P."/>
            <person name="Thoren M.H."/>
            <person name="Johannesson H."/>
        </authorList>
    </citation>
    <scope>NUCLEOTIDE SEQUENCE</scope>
    <source>
        <strain evidence="2">SMH2392-1A</strain>
    </source>
</reference>
<dbReference type="AlphaFoldDB" id="A0AA40AME6"/>
<feature type="region of interest" description="Disordered" evidence="1">
    <location>
        <begin position="163"/>
        <end position="306"/>
    </location>
</feature>
<feature type="compositionally biased region" description="Low complexity" evidence="1">
    <location>
        <begin position="364"/>
        <end position="377"/>
    </location>
</feature>
<feature type="compositionally biased region" description="Polar residues" evidence="1">
    <location>
        <begin position="175"/>
        <end position="199"/>
    </location>
</feature>
<feature type="region of interest" description="Disordered" evidence="1">
    <location>
        <begin position="427"/>
        <end position="570"/>
    </location>
</feature>
<feature type="compositionally biased region" description="Polar residues" evidence="1">
    <location>
        <begin position="234"/>
        <end position="274"/>
    </location>
</feature>
<protein>
    <submittedName>
        <fullName evidence="2">Uncharacterized protein</fullName>
    </submittedName>
</protein>
<dbReference type="Proteomes" id="UP001172101">
    <property type="component" value="Unassembled WGS sequence"/>
</dbReference>
<dbReference type="RefSeq" id="XP_060297325.1">
    <property type="nucleotide sequence ID" value="XM_060446655.1"/>
</dbReference>
<sequence length="570" mass="60351">MSFAWTIACTTPSKTVHPAGWEPTQEEKDKVIEFFTTPATLQWLLSARVSLWGVKDFYTILLNLASIIGGLPDDLNDLDEISKISVSPQAKKKSKKPAQSEARTRLPPALPRETVPGAPTRPEDPPSREEHQRRVAQGLFNHTAQRPQPFPNTWRTLNTSEESYQLAPSGRGYYPQTTPSYEYSTAPNQFLPNAPSTGHTSHDDESNQQSRALVRPGASYHPPPTPSNVHYAASGQSLPNVASTGNPQRPQPTPRQASARQAPQIQEGSQWTQPPATPYTGYPPQHPPQQQSTPIPGYHARAPVAVPSPPRVPTLLPVATPLLADTPLPVDIPLLVDTPLPVATRPRTSHGGAGNSHTATPQQGHSRGSSISAGSSGYVPESPRSGPGTLAGIANTEVGHSGGPVFVQAPSTTTQSALKGNAFVGHMEHTRSDSGNSHSSASLDRQQQKTRVSALARSDTGLADLTGYLSISEESSKSQPKPTETTGTTRKKHKLQESSSGGFSTSSSSTDSNRVPSASGPPSSPGHGGGGGGGGGTQSSQQAAGSSRKDRPSKAKKPKPPPTKPERTKR</sequence>
<evidence type="ECO:0000313" key="2">
    <source>
        <dbReference type="EMBL" id="KAK0718532.1"/>
    </source>
</evidence>
<feature type="compositionally biased region" description="Gly residues" evidence="1">
    <location>
        <begin position="526"/>
        <end position="537"/>
    </location>
</feature>
<evidence type="ECO:0000313" key="3">
    <source>
        <dbReference type="Proteomes" id="UP001172101"/>
    </source>
</evidence>
<name>A0AA40AME6_9PEZI</name>
<feature type="region of interest" description="Disordered" evidence="1">
    <location>
        <begin position="87"/>
        <end position="133"/>
    </location>
</feature>
<feature type="compositionally biased region" description="Low complexity" evidence="1">
    <location>
        <begin position="278"/>
        <end position="305"/>
    </location>
</feature>